<dbReference type="InParanoid" id="A0A2P6MWT5"/>
<dbReference type="Proteomes" id="UP000241769">
    <property type="component" value="Unassembled WGS sequence"/>
</dbReference>
<dbReference type="EMBL" id="MDYQ01000347">
    <property type="protein sequence ID" value="PRP76143.1"/>
    <property type="molecule type" value="Genomic_DNA"/>
</dbReference>
<name>A0A2P6MWT5_9EUKA</name>
<keyword evidence="2" id="KW-1185">Reference proteome</keyword>
<dbReference type="AlphaFoldDB" id="A0A2P6MWT5"/>
<reference evidence="1 2" key="1">
    <citation type="journal article" date="2018" name="Genome Biol. Evol.">
        <title>Multiple Roots of Fruiting Body Formation in Amoebozoa.</title>
        <authorList>
            <person name="Hillmann F."/>
            <person name="Forbes G."/>
            <person name="Novohradska S."/>
            <person name="Ferling I."/>
            <person name="Riege K."/>
            <person name="Groth M."/>
            <person name="Westermann M."/>
            <person name="Marz M."/>
            <person name="Spaller T."/>
            <person name="Winckler T."/>
            <person name="Schaap P."/>
            <person name="Glockner G."/>
        </authorList>
    </citation>
    <scope>NUCLEOTIDE SEQUENCE [LARGE SCALE GENOMIC DNA]</scope>
    <source>
        <strain evidence="1 2">Jena</strain>
    </source>
</reference>
<protein>
    <submittedName>
        <fullName evidence="1">Uncharacterized protein</fullName>
    </submittedName>
</protein>
<accession>A0A2P6MWT5</accession>
<evidence type="ECO:0000313" key="2">
    <source>
        <dbReference type="Proteomes" id="UP000241769"/>
    </source>
</evidence>
<sequence>MGQTMSEFGGDFIDTAGAGDYQGRDAEHMLDIYKMLIQCKTIMFHKNVVMVVTGYQLDGRWQEANTENGVGPTQVLERLAKDMENILGICVPLYTIDSKATPKYAEDYAAADLSQQINRLKIDQMSIKEIEERLRFSSG</sequence>
<evidence type="ECO:0000313" key="1">
    <source>
        <dbReference type="EMBL" id="PRP76143.1"/>
    </source>
</evidence>
<comment type="caution">
    <text evidence="1">The sequence shown here is derived from an EMBL/GenBank/DDBJ whole genome shotgun (WGS) entry which is preliminary data.</text>
</comment>
<proteinExistence type="predicted"/>
<gene>
    <name evidence="1" type="ORF">PROFUN_15373</name>
</gene>
<organism evidence="1 2">
    <name type="scientific">Planoprotostelium fungivorum</name>
    <dbReference type="NCBI Taxonomy" id="1890364"/>
    <lineage>
        <taxon>Eukaryota</taxon>
        <taxon>Amoebozoa</taxon>
        <taxon>Evosea</taxon>
        <taxon>Variosea</taxon>
        <taxon>Cavosteliida</taxon>
        <taxon>Cavosteliaceae</taxon>
        <taxon>Planoprotostelium</taxon>
    </lineage>
</organism>